<evidence type="ECO:0000256" key="10">
    <source>
        <dbReference type="ARBA" id="ARBA00023125"/>
    </source>
</evidence>
<name>A0AAV7KME8_9METZ</name>
<keyword evidence="5" id="KW-0479">Metal-binding</keyword>
<comment type="catalytic activity">
    <reaction evidence="1 12 13">
        <text>ATP-dependent breakage, passage and rejoining of double-stranded DNA.</text>
        <dbReference type="EC" id="5.6.2.2"/>
    </reaction>
</comment>
<dbReference type="Pfam" id="PF00204">
    <property type="entry name" value="DNA_gyraseB"/>
    <property type="match status" value="1"/>
</dbReference>
<dbReference type="InterPro" id="IPR002205">
    <property type="entry name" value="Topo_IIA_dom_A"/>
</dbReference>
<organism evidence="17 18">
    <name type="scientific">Oopsacas minuta</name>
    <dbReference type="NCBI Taxonomy" id="111878"/>
    <lineage>
        <taxon>Eukaryota</taxon>
        <taxon>Metazoa</taxon>
        <taxon>Porifera</taxon>
        <taxon>Hexactinellida</taxon>
        <taxon>Hexasterophora</taxon>
        <taxon>Lyssacinosida</taxon>
        <taxon>Leucopsacidae</taxon>
        <taxon>Oopsacas</taxon>
    </lineage>
</organism>
<accession>A0AAV7KME8</accession>
<feature type="active site" description="O-(5'-phospho-DNA)-tyrosine intermediate" evidence="12">
    <location>
        <position position="799"/>
    </location>
</feature>
<evidence type="ECO:0000256" key="13">
    <source>
        <dbReference type="RuleBase" id="RU362094"/>
    </source>
</evidence>
<dbReference type="SUPFAM" id="SSF54211">
    <property type="entry name" value="Ribosomal protein S5 domain 2-like"/>
    <property type="match status" value="1"/>
</dbReference>
<dbReference type="Pfam" id="PF00521">
    <property type="entry name" value="DNA_topoisoIV"/>
    <property type="match status" value="1"/>
</dbReference>
<dbReference type="InterPro" id="IPR014721">
    <property type="entry name" value="Ribsml_uS5_D2-typ_fold_subgr"/>
</dbReference>
<dbReference type="GO" id="GO:0000712">
    <property type="term" value="P:resolution of meiotic recombination intermediates"/>
    <property type="evidence" value="ECO:0007669"/>
    <property type="project" value="TreeGrafter"/>
</dbReference>
<evidence type="ECO:0000256" key="7">
    <source>
        <dbReference type="ARBA" id="ARBA00022840"/>
    </source>
</evidence>
<dbReference type="InterPro" id="IPR013760">
    <property type="entry name" value="Topo_IIA-like_dom_sf"/>
</dbReference>
<feature type="region of interest" description="Disordered" evidence="14">
    <location>
        <begin position="1167"/>
        <end position="1200"/>
    </location>
</feature>
<dbReference type="SUPFAM" id="SSF55874">
    <property type="entry name" value="ATPase domain of HSP90 chaperone/DNA topoisomerase II/histidine kinase"/>
    <property type="match status" value="1"/>
</dbReference>
<protein>
    <recommendedName>
        <fullName evidence="13">DNA topoisomerase 2</fullName>
        <ecNumber evidence="13">5.6.2.2</ecNumber>
    </recommendedName>
</protein>
<reference evidence="17 18" key="1">
    <citation type="journal article" date="2023" name="BMC Biol.">
        <title>The compact genome of the sponge Oopsacas minuta (Hexactinellida) is lacking key metazoan core genes.</title>
        <authorList>
            <person name="Santini S."/>
            <person name="Schenkelaars Q."/>
            <person name="Jourda C."/>
            <person name="Duchesne M."/>
            <person name="Belahbib H."/>
            <person name="Rocher C."/>
            <person name="Selva M."/>
            <person name="Riesgo A."/>
            <person name="Vervoort M."/>
            <person name="Leys S.P."/>
            <person name="Kodjabachian L."/>
            <person name="Le Bivic A."/>
            <person name="Borchiellini C."/>
            <person name="Claverie J.M."/>
            <person name="Renard E."/>
        </authorList>
    </citation>
    <scope>NUCLEOTIDE SEQUENCE [LARGE SCALE GENOMIC DNA]</scope>
    <source>
        <strain evidence="17">SPO-2</strain>
    </source>
</reference>
<dbReference type="Gene3D" id="3.30.1360.40">
    <property type="match status" value="1"/>
</dbReference>
<proteinExistence type="inferred from homology"/>
<dbReference type="InterPro" id="IPR006171">
    <property type="entry name" value="TOPRIM_dom"/>
</dbReference>
<dbReference type="GO" id="GO:0003677">
    <property type="term" value="F:DNA binding"/>
    <property type="evidence" value="ECO:0007669"/>
    <property type="project" value="UniProtKB-UniRule"/>
</dbReference>
<feature type="compositionally biased region" description="Basic residues" evidence="14">
    <location>
        <begin position="1392"/>
        <end position="1402"/>
    </location>
</feature>
<gene>
    <name evidence="17" type="ORF">LOD99_10168</name>
</gene>
<dbReference type="PROSITE" id="PS50880">
    <property type="entry name" value="TOPRIM"/>
    <property type="match status" value="1"/>
</dbReference>
<comment type="cofactor">
    <cofactor evidence="3">
        <name>Mg(2+)</name>
        <dbReference type="ChEBI" id="CHEBI:18420"/>
    </cofactor>
</comment>
<feature type="compositionally biased region" description="Basic residues" evidence="14">
    <location>
        <begin position="1281"/>
        <end position="1294"/>
    </location>
</feature>
<feature type="region of interest" description="Disordered" evidence="14">
    <location>
        <begin position="1086"/>
        <end position="1107"/>
    </location>
</feature>
<dbReference type="InterPro" id="IPR001154">
    <property type="entry name" value="TopoII_euk"/>
</dbReference>
<evidence type="ECO:0000313" key="18">
    <source>
        <dbReference type="Proteomes" id="UP001165289"/>
    </source>
</evidence>
<dbReference type="CDD" id="cd03481">
    <property type="entry name" value="TopoIIA_Trans_ScTopoIIA"/>
    <property type="match status" value="1"/>
</dbReference>
<keyword evidence="9 12" id="KW-0799">Topoisomerase</keyword>
<dbReference type="SMART" id="SM00433">
    <property type="entry name" value="TOP2c"/>
    <property type="match status" value="1"/>
</dbReference>
<comment type="subunit">
    <text evidence="13">Homodimer.</text>
</comment>
<feature type="compositionally biased region" description="Basic and acidic residues" evidence="14">
    <location>
        <begin position="1269"/>
        <end position="1278"/>
    </location>
</feature>
<dbReference type="Gene3D" id="3.30.230.10">
    <property type="match status" value="1"/>
</dbReference>
<dbReference type="PROSITE" id="PS00177">
    <property type="entry name" value="TOPOISOMERASE_II"/>
    <property type="match status" value="1"/>
</dbReference>
<comment type="cofactor">
    <cofactor evidence="2">
        <name>Ca(2+)</name>
        <dbReference type="ChEBI" id="CHEBI:29108"/>
    </cofactor>
</comment>
<dbReference type="InterPro" id="IPR013506">
    <property type="entry name" value="Topo_IIA_bsu_dom2"/>
</dbReference>
<dbReference type="GO" id="GO:0003918">
    <property type="term" value="F:DNA topoisomerase type II (double strand cut, ATP-hydrolyzing) activity"/>
    <property type="evidence" value="ECO:0007669"/>
    <property type="project" value="UniProtKB-UniRule"/>
</dbReference>
<dbReference type="InterPro" id="IPR003594">
    <property type="entry name" value="HATPase_dom"/>
</dbReference>
<dbReference type="Gene3D" id="3.90.199.10">
    <property type="entry name" value="Topoisomerase II, domain 5"/>
    <property type="match status" value="1"/>
</dbReference>
<dbReference type="InterPro" id="IPR013758">
    <property type="entry name" value="Topo_IIA_A/C_ab"/>
</dbReference>
<feature type="compositionally biased region" description="Basic residues" evidence="14">
    <location>
        <begin position="1332"/>
        <end position="1348"/>
    </location>
</feature>
<feature type="region of interest" description="Disordered" evidence="14">
    <location>
        <begin position="1"/>
        <end position="22"/>
    </location>
</feature>
<dbReference type="InterPro" id="IPR036890">
    <property type="entry name" value="HATPase_C_sf"/>
</dbReference>
<dbReference type="SUPFAM" id="SSF56719">
    <property type="entry name" value="Type II DNA topoisomerase"/>
    <property type="match status" value="1"/>
</dbReference>
<feature type="compositionally biased region" description="Polar residues" evidence="14">
    <location>
        <begin position="1361"/>
        <end position="1381"/>
    </location>
</feature>
<dbReference type="GO" id="GO:0006265">
    <property type="term" value="P:DNA topological change"/>
    <property type="evidence" value="ECO:0007669"/>
    <property type="project" value="UniProtKB-UniRule"/>
</dbReference>
<dbReference type="FunFam" id="3.30.1490.30:FF:000001">
    <property type="entry name" value="DNA topoisomerase 2"/>
    <property type="match status" value="1"/>
</dbReference>
<evidence type="ECO:0000256" key="14">
    <source>
        <dbReference type="SAM" id="MobiDB-lite"/>
    </source>
</evidence>
<feature type="compositionally biased region" description="Basic and acidic residues" evidence="14">
    <location>
        <begin position="1189"/>
        <end position="1200"/>
    </location>
</feature>
<dbReference type="EMBL" id="JAKMXF010000020">
    <property type="protein sequence ID" value="KAI6661189.1"/>
    <property type="molecule type" value="Genomic_DNA"/>
</dbReference>
<dbReference type="GO" id="GO:0000819">
    <property type="term" value="P:sister chromatid segregation"/>
    <property type="evidence" value="ECO:0007669"/>
    <property type="project" value="TreeGrafter"/>
</dbReference>
<dbReference type="InterPro" id="IPR031660">
    <property type="entry name" value="TOPRIM_C"/>
</dbReference>
<sequence length="1442" mass="164127">MALQDSSNRKGGGDKDGKKKPTIEDIYQKKTQLEHILLRPDTYIGAVEAITQQMFVWDKEQQAIVNKNITYVPGLYKIFDEILVNAADNKIRDPAMNAIKIIINQERNLIKIWNNGKGIPVEVHKDEKMYVPAMIFGTLLTSSNYDDTEKKVVGGRNGYGAKLCNIFSREFTVETCSSDSGKSFKQTWRKNMTDPGQTLIKESKSDFTSVSFIPDLEKFGMTHLDDDIISLLTRRAYDMAACTKGVKVFLNSEHIPVNNFKDYINLYIKGAQEPYEESKPKIVHEIANERWEIGLTISETGFQQASFVNSIATSKGGTHINYIIDQLVPKLVENAKKKLGKGSVNIQSVHVKQHIWLFVNCLVENPAFDSQTKENMTLKAKSFGSECKLSDKFVTSAMKCGVLDRIVDWAQHKSQTELSKKCHSSKRSRLKGIGKLDDANDAGTRNSQDCTLILTEGDSARALAIAGLGVIGRDKFGVFPLRGKVLNVREANHKQISGNEELTKLVQIFGLQYGRKYSNESLSSLRYGKMMIMADQDQDGSHIKGLIINFIHYNWPELLRTDFIEQFITPIVKATKGGVQHSFFSLPEFEHWKTETHNWKTYHIKYYKGLGTSTSKEAREYFSDMNRHQIDFSYSGQPCDNSIVMAFSKNKADERKHWISSWLQKRKDQRESGLEESFLYGSACNNISYTDFVNKELILFSNADNERAIPNLMDGLKPSQRKVLFTCFKRKDKRDVKVAQLAGSISEISAYHHGEASLMSTIINMAQNYIGSNNINLLQPIGMFGTRLRGGKDAASSRYIFTMLSPLTRLIYPVLDDALLNFLFDDNLRVEPDWYCPIIPMILVNGAAGIGTGYSTNIPLYSPREIVSNIRRMINGEEPVRMDPFYKGFKGTIVKIEPHKYLCCGVVARLSSTQLEISELPVNVWTQNYKELVLEPLLMGAEKIPPFIQDYKEYHTDTTVKFIITLTEEKMREAERLGIHKKFKLETTISTRNFVLFDPDLALKQLDNELEIIKIFFPIRLSFYQKRRTWLCDKLEAEAKTLQNQARFILEKLAGDLPIENKKKSAIVSMLKAKKYDSDPVKKWKSSNPNVVVQDAQSEEDEDNEKDSDYGYLLSMTFLNLSQEKKEEMLKNRDKKLLELEEVRATTPEILWIRDLDAFVDELERVEQKEKEEEQTGIIRTGKPRGRKGPKDSKKQVKTLAKEWDMTDAFKEIVTPNIPDFNPNPKIPKEKSDPDVKSKKKTLKKEESNMDNSDPIDLDDQLDSSNDLMDDKPIEPIRRNSPVKKREKSKKKTSKKGEYVVDNSDPFDLANQLDSSNDLMDDKPIEPIRKTSPVKKRETKTKQKKYSKRILSLSSDDSDSNFTVDTNASDFKTLADSSQQSVEDDTSSLLGKRSKGMKRAATQKKNPVTTLDSDDDESDYVISVGSSTDDDFVMPTSKRTKS</sequence>
<dbReference type="FunFam" id="3.40.50.670:FF:000001">
    <property type="entry name" value="DNA topoisomerase 2"/>
    <property type="match status" value="2"/>
</dbReference>
<evidence type="ECO:0000256" key="2">
    <source>
        <dbReference type="ARBA" id="ARBA00001913"/>
    </source>
</evidence>
<evidence type="ECO:0000313" key="17">
    <source>
        <dbReference type="EMBL" id="KAI6661189.1"/>
    </source>
</evidence>
<keyword evidence="7 13" id="KW-0067">ATP-binding</keyword>
<dbReference type="InterPro" id="IPR001241">
    <property type="entry name" value="Topo_IIA"/>
</dbReference>
<keyword evidence="10 12" id="KW-0238">DNA-binding</keyword>
<dbReference type="InterPro" id="IPR013757">
    <property type="entry name" value="Topo_IIA_A_a_sf"/>
</dbReference>
<dbReference type="CDD" id="cd00187">
    <property type="entry name" value="TOP4c"/>
    <property type="match status" value="1"/>
</dbReference>
<dbReference type="FunFam" id="3.90.199.10:FF:000002">
    <property type="entry name" value="DNA topoisomerase 2"/>
    <property type="match status" value="1"/>
</dbReference>
<keyword evidence="18" id="KW-1185">Reference proteome</keyword>
<feature type="compositionally biased region" description="Basic and acidic residues" evidence="14">
    <location>
        <begin position="7"/>
        <end position="22"/>
    </location>
</feature>
<dbReference type="Gene3D" id="1.10.268.10">
    <property type="entry name" value="Topoisomerase, domain 3"/>
    <property type="match status" value="1"/>
</dbReference>
<dbReference type="PROSITE" id="PS52040">
    <property type="entry name" value="TOPO_IIA"/>
    <property type="match status" value="1"/>
</dbReference>
<dbReference type="Proteomes" id="UP001165289">
    <property type="component" value="Unassembled WGS sequence"/>
</dbReference>
<dbReference type="Pfam" id="PF16898">
    <property type="entry name" value="TOPRIM_C"/>
    <property type="match status" value="1"/>
</dbReference>
<evidence type="ECO:0000256" key="1">
    <source>
        <dbReference type="ARBA" id="ARBA00000185"/>
    </source>
</evidence>
<comment type="function">
    <text evidence="13">Control of topological states of DNA by transient breakage and subsequent rejoining of DNA strands. Topoisomerase II makes double-strand breaks.</text>
</comment>
<evidence type="ECO:0000259" key="15">
    <source>
        <dbReference type="PROSITE" id="PS50880"/>
    </source>
</evidence>
<keyword evidence="6 13" id="KW-0547">Nucleotide-binding</keyword>
<dbReference type="InterPro" id="IPR018522">
    <property type="entry name" value="TopoIIA_CS"/>
</dbReference>
<dbReference type="CDD" id="cd16930">
    <property type="entry name" value="HATPase_TopII-like"/>
    <property type="match status" value="1"/>
</dbReference>
<feature type="compositionally biased region" description="Basic and acidic residues" evidence="14">
    <location>
        <begin position="1320"/>
        <end position="1329"/>
    </location>
</feature>
<dbReference type="PANTHER" id="PTHR10169">
    <property type="entry name" value="DNA TOPOISOMERASE/GYRASE"/>
    <property type="match status" value="1"/>
</dbReference>
<dbReference type="FunFam" id="3.30.1360.40:FF:000003">
    <property type="entry name" value="DNA topoisomerase 2"/>
    <property type="match status" value="1"/>
</dbReference>
<dbReference type="Gene3D" id="3.30.565.10">
    <property type="entry name" value="Histidine kinase-like ATPase, C-terminal domain"/>
    <property type="match status" value="1"/>
</dbReference>
<feature type="compositionally biased region" description="Acidic residues" evidence="14">
    <location>
        <begin position="1097"/>
        <end position="1106"/>
    </location>
</feature>
<dbReference type="SMART" id="SM00434">
    <property type="entry name" value="TOP4c"/>
    <property type="match status" value="1"/>
</dbReference>
<evidence type="ECO:0000256" key="5">
    <source>
        <dbReference type="ARBA" id="ARBA00022723"/>
    </source>
</evidence>
<dbReference type="FunFam" id="3.30.565.10:FF:000004">
    <property type="entry name" value="DNA topoisomerase 2"/>
    <property type="match status" value="1"/>
</dbReference>
<keyword evidence="11 12" id="KW-0413">Isomerase</keyword>
<evidence type="ECO:0000256" key="3">
    <source>
        <dbReference type="ARBA" id="ARBA00001946"/>
    </source>
</evidence>
<dbReference type="InterPro" id="IPR013759">
    <property type="entry name" value="Topo_IIA_B_C"/>
</dbReference>
<evidence type="ECO:0000256" key="6">
    <source>
        <dbReference type="ARBA" id="ARBA00022741"/>
    </source>
</evidence>
<dbReference type="PANTHER" id="PTHR10169:SF38">
    <property type="entry name" value="DNA TOPOISOMERASE 2"/>
    <property type="match status" value="1"/>
</dbReference>
<comment type="caution">
    <text evidence="17">The sequence shown here is derived from an EMBL/GenBank/DDBJ whole genome shotgun (WGS) entry which is preliminary data.</text>
</comment>
<evidence type="ECO:0000259" key="16">
    <source>
        <dbReference type="PROSITE" id="PS52040"/>
    </source>
</evidence>
<dbReference type="Pfam" id="PF01751">
    <property type="entry name" value="Toprim"/>
    <property type="match status" value="1"/>
</dbReference>
<evidence type="ECO:0000256" key="4">
    <source>
        <dbReference type="ARBA" id="ARBA00011080"/>
    </source>
</evidence>
<dbReference type="GO" id="GO:0005524">
    <property type="term" value="F:ATP binding"/>
    <property type="evidence" value="ECO:0007669"/>
    <property type="project" value="UniProtKB-UniRule"/>
</dbReference>
<dbReference type="InterPro" id="IPR034157">
    <property type="entry name" value="TOPRIM_TopoII"/>
</dbReference>
<dbReference type="GO" id="GO:0005634">
    <property type="term" value="C:nucleus"/>
    <property type="evidence" value="ECO:0007669"/>
    <property type="project" value="TreeGrafter"/>
</dbReference>
<dbReference type="PRINTS" id="PR01158">
    <property type="entry name" value="TOPISMRASEII"/>
</dbReference>
<dbReference type="InterPro" id="IPR050634">
    <property type="entry name" value="DNA_Topoisomerase_II"/>
</dbReference>
<evidence type="ECO:0000256" key="11">
    <source>
        <dbReference type="ARBA" id="ARBA00023235"/>
    </source>
</evidence>
<evidence type="ECO:0000256" key="12">
    <source>
        <dbReference type="PROSITE-ProRule" id="PRU01384"/>
    </source>
</evidence>
<evidence type="ECO:0000256" key="8">
    <source>
        <dbReference type="ARBA" id="ARBA00022842"/>
    </source>
</evidence>
<feature type="domain" description="Topo IIA-type catalytic" evidence="16">
    <location>
        <begin position="709"/>
        <end position="1156"/>
    </location>
</feature>
<dbReference type="InterPro" id="IPR020568">
    <property type="entry name" value="Ribosomal_Su5_D2-typ_SF"/>
</dbReference>
<dbReference type="CDD" id="cd03365">
    <property type="entry name" value="TOPRIM_TopoIIA"/>
    <property type="match status" value="1"/>
</dbReference>
<dbReference type="EC" id="5.6.2.2" evidence="13"/>
<feature type="region of interest" description="Disordered" evidence="14">
    <location>
        <begin position="1213"/>
        <end position="1442"/>
    </location>
</feature>
<dbReference type="Gene3D" id="3.30.1490.30">
    <property type="match status" value="1"/>
</dbReference>
<dbReference type="PRINTS" id="PR00418">
    <property type="entry name" value="TPI2FAMILY"/>
</dbReference>
<feature type="compositionally biased region" description="Basic and acidic residues" evidence="14">
    <location>
        <begin position="1227"/>
        <end position="1237"/>
    </location>
</feature>
<dbReference type="GO" id="GO:0046872">
    <property type="term" value="F:metal ion binding"/>
    <property type="evidence" value="ECO:0007669"/>
    <property type="project" value="UniProtKB-KW"/>
</dbReference>
<evidence type="ECO:0000256" key="9">
    <source>
        <dbReference type="ARBA" id="ARBA00023029"/>
    </source>
</evidence>
<dbReference type="FunFam" id="3.30.230.10:FF:000008">
    <property type="entry name" value="DNA topoisomerase 2"/>
    <property type="match status" value="1"/>
</dbReference>
<comment type="similarity">
    <text evidence="4 13">Belongs to the type II topoisomerase family.</text>
</comment>
<dbReference type="Gene3D" id="3.40.50.670">
    <property type="match status" value="1"/>
</dbReference>
<dbReference type="Pfam" id="PF02518">
    <property type="entry name" value="HATPase_c"/>
    <property type="match status" value="1"/>
</dbReference>
<keyword evidence="8" id="KW-0460">Magnesium</keyword>
<feature type="domain" description="Toprim" evidence="15">
    <location>
        <begin position="450"/>
        <end position="566"/>
    </location>
</feature>